<protein>
    <submittedName>
        <fullName evidence="1">Uncharacterized protein</fullName>
    </submittedName>
</protein>
<name>A0ABN9UQU7_9DINO</name>
<keyword evidence="2" id="KW-1185">Reference proteome</keyword>
<sequence length="127" mass="14449">MWEEQLETNLATALGSARARRTSSGSGRWRLSARCTRRWLSPTSLATALCPCDRRVVAQRQQFRIVSFNAGDSLHLKDGQWQLILSLLSEMWESQLESRRLQYCSAGVSACEKNEQWQRSSALLSET</sequence>
<accession>A0ABN9UQU7</accession>
<dbReference type="EMBL" id="CAUYUJ010016156">
    <property type="protein sequence ID" value="CAK0862377.1"/>
    <property type="molecule type" value="Genomic_DNA"/>
</dbReference>
<organism evidence="1 2">
    <name type="scientific">Prorocentrum cordatum</name>
    <dbReference type="NCBI Taxonomy" id="2364126"/>
    <lineage>
        <taxon>Eukaryota</taxon>
        <taxon>Sar</taxon>
        <taxon>Alveolata</taxon>
        <taxon>Dinophyceae</taxon>
        <taxon>Prorocentrales</taxon>
        <taxon>Prorocentraceae</taxon>
        <taxon>Prorocentrum</taxon>
    </lineage>
</organism>
<reference evidence="1" key="1">
    <citation type="submission" date="2023-10" db="EMBL/GenBank/DDBJ databases">
        <authorList>
            <person name="Chen Y."/>
            <person name="Shah S."/>
            <person name="Dougan E. K."/>
            <person name="Thang M."/>
            <person name="Chan C."/>
        </authorList>
    </citation>
    <scope>NUCLEOTIDE SEQUENCE [LARGE SCALE GENOMIC DNA]</scope>
</reference>
<comment type="caution">
    <text evidence="1">The sequence shown here is derived from an EMBL/GenBank/DDBJ whole genome shotgun (WGS) entry which is preliminary data.</text>
</comment>
<dbReference type="Proteomes" id="UP001189429">
    <property type="component" value="Unassembled WGS sequence"/>
</dbReference>
<proteinExistence type="predicted"/>
<evidence type="ECO:0000313" key="1">
    <source>
        <dbReference type="EMBL" id="CAK0862377.1"/>
    </source>
</evidence>
<evidence type="ECO:0000313" key="2">
    <source>
        <dbReference type="Proteomes" id="UP001189429"/>
    </source>
</evidence>
<gene>
    <name evidence="1" type="ORF">PCOR1329_LOCUS50812</name>
</gene>